<evidence type="ECO:0000313" key="2">
    <source>
        <dbReference type="Proteomes" id="UP000553766"/>
    </source>
</evidence>
<evidence type="ECO:0000313" key="1">
    <source>
        <dbReference type="EMBL" id="MBB5515603.1"/>
    </source>
</evidence>
<accession>A0A840WND4</accession>
<comment type="caution">
    <text evidence="1">The sequence shown here is derived from an EMBL/GenBank/DDBJ whole genome shotgun (WGS) entry which is preliminary data.</text>
</comment>
<dbReference type="Proteomes" id="UP000553766">
    <property type="component" value="Unassembled WGS sequence"/>
</dbReference>
<proteinExistence type="predicted"/>
<sequence>MSSLGIGVLTWRSPANLDRTLQSHEAGGLWPLVDQRLVFVQEGDADSVAVARNAGYEVATSRENLGIFGGFQALGRAMRTDLILPNENDFQIITSPETTASELAHARSLIDTGQADIVMLRSRKEPGEPFFQAKYHAFFPEGADTMTARLRRILRPFKARRMAARGIRLFEDAAQRAPFALQEIAPGWNMTTSRWQTWSNNPCLLRRDFFNDVIIAKADQTPTRRRINGHKNLEMELNSRWWRAQAFRIAQGPGIFSHDRVGYRGYD</sequence>
<dbReference type="RefSeq" id="WP_184010429.1">
    <property type="nucleotide sequence ID" value="NZ_JACIJS010000004.1"/>
</dbReference>
<dbReference type="AlphaFoldDB" id="A0A840WND4"/>
<gene>
    <name evidence="1" type="ORF">FHS89_001615</name>
</gene>
<dbReference type="EMBL" id="JACIJS010000004">
    <property type="protein sequence ID" value="MBB5515603.1"/>
    <property type="molecule type" value="Genomic_DNA"/>
</dbReference>
<protein>
    <recommendedName>
        <fullName evidence="3">Glycosyl transferase family 2</fullName>
    </recommendedName>
</protein>
<organism evidence="1 2">
    <name type="scientific">Rubricella aquisinus</name>
    <dbReference type="NCBI Taxonomy" id="2028108"/>
    <lineage>
        <taxon>Bacteria</taxon>
        <taxon>Pseudomonadati</taxon>
        <taxon>Pseudomonadota</taxon>
        <taxon>Alphaproteobacteria</taxon>
        <taxon>Rhodobacterales</taxon>
        <taxon>Paracoccaceae</taxon>
        <taxon>Rubricella</taxon>
    </lineage>
</organism>
<evidence type="ECO:0008006" key="3">
    <source>
        <dbReference type="Google" id="ProtNLM"/>
    </source>
</evidence>
<keyword evidence="2" id="KW-1185">Reference proteome</keyword>
<name>A0A840WND4_9RHOB</name>
<reference evidence="1 2" key="1">
    <citation type="submission" date="2020-08" db="EMBL/GenBank/DDBJ databases">
        <title>Genomic Encyclopedia of Type Strains, Phase IV (KMG-IV): sequencing the most valuable type-strain genomes for metagenomic binning, comparative biology and taxonomic classification.</title>
        <authorList>
            <person name="Goeker M."/>
        </authorList>
    </citation>
    <scope>NUCLEOTIDE SEQUENCE [LARGE SCALE GENOMIC DNA]</scope>
    <source>
        <strain evidence="1 2">DSM 103377</strain>
    </source>
</reference>